<protein>
    <submittedName>
        <fullName evidence="7">Minor core protein</fullName>
    </submittedName>
</protein>
<evidence type="ECO:0000313" key="7">
    <source>
        <dbReference type="EMBL" id="AEK86192.1"/>
    </source>
</evidence>
<organism evidence="7 8">
    <name type="scientific">Baboon orthoreovirus</name>
    <dbReference type="NCBI Taxonomy" id="75888"/>
    <lineage>
        <taxon>Viruses</taxon>
        <taxon>Riboviria</taxon>
        <taxon>Orthornavirae</taxon>
        <taxon>Duplornaviricota</taxon>
        <taxon>Resentoviricetes</taxon>
        <taxon>Reovirales</taxon>
        <taxon>Spinareoviridae</taxon>
        <taxon>Orthoreovirus</taxon>
        <taxon>Orthoreovirus papionis</taxon>
    </lineage>
</organism>
<evidence type="ECO:0000256" key="2">
    <source>
        <dbReference type="ARBA" id="ARBA00004328"/>
    </source>
</evidence>
<name>G0YZM2_9REOV</name>
<evidence type="ECO:0000256" key="4">
    <source>
        <dbReference type="ARBA" id="ARBA00022844"/>
    </source>
</evidence>
<dbReference type="GO" id="GO:0044163">
    <property type="term" value="C:host cytoskeleton"/>
    <property type="evidence" value="ECO:0007669"/>
    <property type="project" value="UniProtKB-SubCell"/>
</dbReference>
<sequence length="738" mass="84929">MTYIGLPISVLDDSAFQLSTALRQYCGDVNLSDVFFFDQKIIISQMDSMSTMFSMEVVYSAILKRRWLKHSYYVLLPSKRRLVDYWRNNPDRKPAFADKHLFGDTRKAEFKNAIRNLKLEDHFSPLINENTDPNRMVNFLNQYEIVYTTSINVLGAKIKMYAPAKYYDYDESIIRMKKIFLHSQNIHDVKGRIVVGSIISAGDVRSITCMQEFWQLDNCYPQLYSLAKKYFERYSNTAKILSPYVMCSLINGVNSVKGRYDPSEVRTAKSLGLNLRARYVPSRLNQALEVCDIMMVAWDVYNGLPTDTSYLLKLVGVPRYFITLLNIEFNDHVIGTRLHNGMFHDWFMTLVMFTDMIIDVRTKLKFMLGTGNCNYVMFNGALNYHNQKIDFPSNYMDPIGVCMEKGSFKSTLVTLLTNLKIGDTQIFFPNTFIDSDDAGDQLTPTFEERLHQEITQLYGDHIFDNWYSDQYGIDVDLVGSQMYPIFLKLYEQLIIPNARDLYTKMNTVSRNITFAHTDMELLNGNWSGSIMRCHTNFVAEENIIKRQDRVGGVKFQLCLAFCYKIMGTSALTQPISLLLKGMTTMWLANADELVKYPKSTGSRVLAWYVPSAVLMRHGWCSCYKYSHVTCAFIRGIPEDLDQLDLVDFSKYRATLTIKPEVIGIFNGYRAVRVLVQWHTPKLPIRSLISRCAFTPSQYYHMSIHCNCELPSNDVVHKCGLTLARLNGEVPIDTTSSAE</sequence>
<comment type="subcellular location">
    <subcellularLocation>
        <location evidence="1">Host cytoplasm</location>
        <location evidence="1">Host cytoskeleton</location>
    </subcellularLocation>
    <subcellularLocation>
        <location evidence="2">Virion</location>
    </subcellularLocation>
</comment>
<dbReference type="InterPro" id="IPR012494">
    <property type="entry name" value="Reovirus_Mu2"/>
</dbReference>
<evidence type="ECO:0000256" key="6">
    <source>
        <dbReference type="ARBA" id="ARBA00023200"/>
    </source>
</evidence>
<dbReference type="GeneID" id="11029900"/>
<reference evidence="8" key="1">
    <citation type="journal article" date="1999" name="Virology">
        <title>Extensive sequence divergence and phylogenetic relationships between the fusogenic and nonfusogenic orthoreoviruses: a species proposal.</title>
        <authorList>
            <person name="Duncan R."/>
        </authorList>
    </citation>
    <scope>NUCLEOTIDE SEQUENCE [LARGE SCALE GENOMIC DNA]</scope>
</reference>
<gene>
    <name evidence="7" type="primary">muA</name>
</gene>
<dbReference type="KEGG" id="vg:11029900"/>
<proteinExistence type="predicted"/>
<keyword evidence="6" id="KW-1035">Host cytoplasm</keyword>
<evidence type="ECO:0000256" key="5">
    <source>
        <dbReference type="ARBA" id="ARBA00023111"/>
    </source>
</evidence>
<evidence type="ECO:0000313" key="8">
    <source>
        <dbReference type="Proteomes" id="UP000118514"/>
    </source>
</evidence>
<keyword evidence="5" id="KW-1037">Host cytoskeleton</keyword>
<dbReference type="GO" id="GO:0019028">
    <property type="term" value="C:viral capsid"/>
    <property type="evidence" value="ECO:0007669"/>
    <property type="project" value="UniProtKB-KW"/>
</dbReference>
<keyword evidence="8" id="KW-1185">Reference proteome</keyword>
<accession>G0YZM2</accession>
<dbReference type="EMBL" id="HQ847906">
    <property type="protein sequence ID" value="AEK86192.1"/>
    <property type="molecule type" value="Genomic_RNA"/>
</dbReference>
<keyword evidence="4" id="KW-0946">Virion</keyword>
<dbReference type="GO" id="GO:0005198">
    <property type="term" value="F:structural molecule activity"/>
    <property type="evidence" value="ECO:0007669"/>
    <property type="project" value="InterPro"/>
</dbReference>
<dbReference type="OrthoDB" id="2388at10239"/>
<dbReference type="Pfam" id="PF07781">
    <property type="entry name" value="Reovirus_Mu2"/>
    <property type="match status" value="1"/>
</dbReference>
<keyword evidence="3" id="KW-0167">Capsid protein</keyword>
<dbReference type="Proteomes" id="UP000118514">
    <property type="component" value="Genome"/>
</dbReference>
<evidence type="ECO:0000256" key="1">
    <source>
        <dbReference type="ARBA" id="ARBA00004133"/>
    </source>
</evidence>
<reference evidence="7 8" key="2">
    <citation type="journal article" date="2011" name="J. Virol.">
        <title>Virion structure of baboon reovirus, a fusogenic orthoreovirus that lacks an adhesion fiber.</title>
        <authorList>
            <person name="Yan X."/>
            <person name="Parent K.N."/>
            <person name="Goodman R.P."/>
            <person name="Tang J."/>
            <person name="Shou J."/>
            <person name="Nibert M.L."/>
            <person name="Duncan R."/>
            <person name="Baker T.S."/>
        </authorList>
    </citation>
    <scope>NUCLEOTIDE SEQUENCE [LARGE SCALE GENOMIC DNA]</scope>
</reference>
<evidence type="ECO:0000256" key="3">
    <source>
        <dbReference type="ARBA" id="ARBA00022561"/>
    </source>
</evidence>
<dbReference type="RefSeq" id="YP_004769550.1">
    <property type="nucleotide sequence ID" value="NC_015880.1"/>
</dbReference>